<dbReference type="Gene3D" id="3.30.420.10">
    <property type="entry name" value="Ribonuclease H-like superfamily/Ribonuclease H"/>
    <property type="match status" value="1"/>
</dbReference>
<dbReference type="InterPro" id="IPR012337">
    <property type="entry name" value="RNaseH-like_sf"/>
</dbReference>
<gene>
    <name evidence="2" type="primary">pol</name>
    <name evidence="2" type="ORF">CR513_14852</name>
</gene>
<dbReference type="Proteomes" id="UP000257109">
    <property type="component" value="Unassembled WGS sequence"/>
</dbReference>
<dbReference type="GO" id="GO:0015074">
    <property type="term" value="P:DNA integration"/>
    <property type="evidence" value="ECO:0007669"/>
    <property type="project" value="InterPro"/>
</dbReference>
<accession>A0A371HGD1</accession>
<evidence type="ECO:0000313" key="2">
    <source>
        <dbReference type="EMBL" id="RDY01782.1"/>
    </source>
</evidence>
<proteinExistence type="predicted"/>
<keyword evidence="3" id="KW-1185">Reference proteome</keyword>
<dbReference type="PROSITE" id="PS50994">
    <property type="entry name" value="INTEGRASE"/>
    <property type="match status" value="1"/>
</dbReference>
<dbReference type="AlphaFoldDB" id="A0A371HGD1"/>
<name>A0A371HGD1_MUCPR</name>
<dbReference type="InterPro" id="IPR052160">
    <property type="entry name" value="Gypsy_RT_Integrase-like"/>
</dbReference>
<dbReference type="PANTHER" id="PTHR47266">
    <property type="entry name" value="ENDONUCLEASE-RELATED"/>
    <property type="match status" value="1"/>
</dbReference>
<dbReference type="Pfam" id="PF00665">
    <property type="entry name" value="rve"/>
    <property type="match status" value="1"/>
</dbReference>
<dbReference type="OrthoDB" id="1723222at2759"/>
<dbReference type="InterPro" id="IPR036397">
    <property type="entry name" value="RNaseH_sf"/>
</dbReference>
<sequence>MLFCEIFDIWGIDFMGPFPVSYGNYYILLAVDCFSKWVEARAIKTNIARVVMDFLKTHIFCKFGVPKALISDQGSHFYNRAMAMLLEKYGVVHQIATIYYRRWRIRPRMIRATFWRMLCGHIEQPTRFR</sequence>
<reference evidence="2" key="1">
    <citation type="submission" date="2018-05" db="EMBL/GenBank/DDBJ databases">
        <title>Draft genome of Mucuna pruriens seed.</title>
        <authorList>
            <person name="Nnadi N.E."/>
            <person name="Vos R."/>
            <person name="Hasami M.H."/>
            <person name="Devisetty U.K."/>
            <person name="Aguiy J.C."/>
        </authorList>
    </citation>
    <scope>NUCLEOTIDE SEQUENCE [LARGE SCALE GENOMIC DNA]</scope>
    <source>
        <strain evidence="2">JCA_2017</strain>
    </source>
</reference>
<dbReference type="GO" id="GO:0003676">
    <property type="term" value="F:nucleic acid binding"/>
    <property type="evidence" value="ECO:0007669"/>
    <property type="project" value="InterPro"/>
</dbReference>
<dbReference type="EMBL" id="QJKJ01002685">
    <property type="protein sequence ID" value="RDY01782.1"/>
    <property type="molecule type" value="Genomic_DNA"/>
</dbReference>
<protein>
    <submittedName>
        <fullName evidence="2">Pol polyprotein</fullName>
    </submittedName>
</protein>
<evidence type="ECO:0000313" key="3">
    <source>
        <dbReference type="Proteomes" id="UP000257109"/>
    </source>
</evidence>
<feature type="non-terminal residue" evidence="2">
    <location>
        <position position="1"/>
    </location>
</feature>
<evidence type="ECO:0000259" key="1">
    <source>
        <dbReference type="PROSITE" id="PS50994"/>
    </source>
</evidence>
<dbReference type="InterPro" id="IPR001584">
    <property type="entry name" value="Integrase_cat-core"/>
</dbReference>
<organism evidence="2 3">
    <name type="scientific">Mucuna pruriens</name>
    <name type="common">Velvet bean</name>
    <name type="synonym">Dolichos pruriens</name>
    <dbReference type="NCBI Taxonomy" id="157652"/>
    <lineage>
        <taxon>Eukaryota</taxon>
        <taxon>Viridiplantae</taxon>
        <taxon>Streptophyta</taxon>
        <taxon>Embryophyta</taxon>
        <taxon>Tracheophyta</taxon>
        <taxon>Spermatophyta</taxon>
        <taxon>Magnoliopsida</taxon>
        <taxon>eudicotyledons</taxon>
        <taxon>Gunneridae</taxon>
        <taxon>Pentapetalae</taxon>
        <taxon>rosids</taxon>
        <taxon>fabids</taxon>
        <taxon>Fabales</taxon>
        <taxon>Fabaceae</taxon>
        <taxon>Papilionoideae</taxon>
        <taxon>50 kb inversion clade</taxon>
        <taxon>NPAAA clade</taxon>
        <taxon>indigoferoid/millettioid clade</taxon>
        <taxon>Phaseoleae</taxon>
        <taxon>Mucuna</taxon>
    </lineage>
</organism>
<comment type="caution">
    <text evidence="2">The sequence shown here is derived from an EMBL/GenBank/DDBJ whole genome shotgun (WGS) entry which is preliminary data.</text>
</comment>
<dbReference type="SUPFAM" id="SSF53098">
    <property type="entry name" value="Ribonuclease H-like"/>
    <property type="match status" value="1"/>
</dbReference>
<feature type="domain" description="Integrase catalytic" evidence="1">
    <location>
        <begin position="1"/>
        <end position="99"/>
    </location>
</feature>